<accession>A0A0H5AXX3</accession>
<sequence>MKHPKPIYIDSKASRERNADSVAAAMALLQQGTDHLPRTEVAPVSDAVGAGLCSIGSGLSHLCGTKSGNTRATRI</sequence>
<keyword evidence="2" id="KW-1185">Reference proteome</keyword>
<dbReference type="GeneID" id="26645273"/>
<dbReference type="RefSeq" id="YP_009219006.1">
    <property type="nucleotide sequence ID" value="NC_029017.1"/>
</dbReference>
<protein>
    <submittedName>
        <fullName evidence="1">Uncharacterized protein</fullName>
    </submittedName>
</protein>
<evidence type="ECO:0000313" key="2">
    <source>
        <dbReference type="Proteomes" id="UP000203732"/>
    </source>
</evidence>
<dbReference type="KEGG" id="vg:26645273"/>
<name>A0A0H5AXX3_BPK21</name>
<dbReference type="OrthoDB" id="34829at10239"/>
<proteinExistence type="predicted"/>
<dbReference type="Proteomes" id="UP000203732">
    <property type="component" value="Segment"/>
</dbReference>
<reference evidence="1 2" key="1">
    <citation type="submission" date="2015-07" db="EMBL/GenBank/DDBJ databases">
        <title>Characterization of Pseudomonas aeruginosa phage KPP21 belonging to family Podoviridae genus N4-like viruses, isolated in Japan.</title>
        <authorList>
            <person name="Shigehisa R."/>
            <person name="Uchiyama J."/>
            <person name="Kato S."/>
            <person name="Takemura-Uchiyama I."/>
            <person name="Ujihara T."/>
            <person name="Sakaguchi Y."/>
            <person name="Okamoto N."/>
            <person name="Shimakura H."/>
            <person name="Daibata M."/>
            <person name="Sakaguchi M."/>
            <person name="Matsuzaki S."/>
        </authorList>
    </citation>
    <scope>NUCLEOTIDE SEQUENCE [LARGE SCALE GENOMIC DNA]</scope>
</reference>
<evidence type="ECO:0000313" key="1">
    <source>
        <dbReference type="EMBL" id="BAR94616.1"/>
    </source>
</evidence>
<dbReference type="EMBL" id="LC064302">
    <property type="protein sequence ID" value="BAR94616.1"/>
    <property type="molecule type" value="Genomic_DNA"/>
</dbReference>
<organism evidence="1 2">
    <name type="scientific">Pseudomonas phage KPP21</name>
    <dbReference type="NCBI Taxonomy" id="1678082"/>
    <lineage>
        <taxon>Viruses</taxon>
        <taxon>Duplodnaviria</taxon>
        <taxon>Heunggongvirae</taxon>
        <taxon>Uroviricota</taxon>
        <taxon>Caudoviricetes</taxon>
        <taxon>Schitoviridae</taxon>
        <taxon>Migulavirinae</taxon>
        <taxon>Luzseptimavirus</taxon>
        <taxon>Luzseptimavirus KPP21</taxon>
    </lineage>
</organism>
<organismHost>
    <name type="scientific">Pseudomonas aeruginosa</name>
    <dbReference type="NCBI Taxonomy" id="287"/>
</organismHost>